<comment type="caution">
    <text evidence="2">The sequence shown here is derived from an EMBL/GenBank/DDBJ whole genome shotgun (WGS) entry which is preliminary data.</text>
</comment>
<accession>A0A225W169</accession>
<dbReference type="EMBL" id="NBNE01002151">
    <property type="protein sequence ID" value="OWZ11342.1"/>
    <property type="molecule type" value="Genomic_DNA"/>
</dbReference>
<name>A0A225W169_9STRA</name>
<evidence type="ECO:0000313" key="2">
    <source>
        <dbReference type="EMBL" id="OWZ11342.1"/>
    </source>
</evidence>
<sequence length="137" mass="15017">MTQPDLPVLEEKPVEDEVGPTLKEKLQPELEPSTELVLVEPRAEMTSAQLDEQGVKAYTASQVSRALGTSLPSVEYSWPRGHPDSFARMNVGLATSRFLAARAVAEDPTQLCLHELAPDRRDLATAQNPIEVQVPTD</sequence>
<reference evidence="3" key="1">
    <citation type="submission" date="2017-03" db="EMBL/GenBank/DDBJ databases">
        <title>Phytopthora megakarya and P. palmivora, two closely related causual agents of cacao black pod achieved similar genome size and gene model numbers by different mechanisms.</title>
        <authorList>
            <person name="Ali S."/>
            <person name="Shao J."/>
            <person name="Larry D.J."/>
            <person name="Kronmiller B."/>
            <person name="Shen D."/>
            <person name="Strem M.D."/>
            <person name="Melnick R.L."/>
            <person name="Guiltinan M.J."/>
            <person name="Tyler B.M."/>
            <person name="Meinhardt L.W."/>
            <person name="Bailey B.A."/>
        </authorList>
    </citation>
    <scope>NUCLEOTIDE SEQUENCE [LARGE SCALE GENOMIC DNA]</scope>
    <source>
        <strain evidence="3">zdho120</strain>
    </source>
</reference>
<organism evidence="2 3">
    <name type="scientific">Phytophthora megakarya</name>
    <dbReference type="NCBI Taxonomy" id="4795"/>
    <lineage>
        <taxon>Eukaryota</taxon>
        <taxon>Sar</taxon>
        <taxon>Stramenopiles</taxon>
        <taxon>Oomycota</taxon>
        <taxon>Peronosporomycetes</taxon>
        <taxon>Peronosporales</taxon>
        <taxon>Peronosporaceae</taxon>
        <taxon>Phytophthora</taxon>
    </lineage>
</organism>
<evidence type="ECO:0000256" key="1">
    <source>
        <dbReference type="SAM" id="MobiDB-lite"/>
    </source>
</evidence>
<evidence type="ECO:0000313" key="3">
    <source>
        <dbReference type="Proteomes" id="UP000198211"/>
    </source>
</evidence>
<keyword evidence="3" id="KW-1185">Reference proteome</keyword>
<dbReference type="Proteomes" id="UP000198211">
    <property type="component" value="Unassembled WGS sequence"/>
</dbReference>
<protein>
    <submittedName>
        <fullName evidence="2">Uncharacterized protein</fullName>
    </submittedName>
</protein>
<feature type="region of interest" description="Disordered" evidence="1">
    <location>
        <begin position="1"/>
        <end position="22"/>
    </location>
</feature>
<gene>
    <name evidence="2" type="ORF">PHMEG_00015646</name>
</gene>
<proteinExistence type="predicted"/>
<dbReference type="AlphaFoldDB" id="A0A225W169"/>